<dbReference type="Pfam" id="PF03747">
    <property type="entry name" value="ADP_ribosyl_GH"/>
    <property type="match status" value="1"/>
</dbReference>
<dbReference type="PANTHER" id="PTHR16222:SF28">
    <property type="entry name" value="ADP-RIBOSYLGLYCOHYDROLASE"/>
    <property type="match status" value="1"/>
</dbReference>
<comment type="caution">
    <text evidence="2">The sequence shown here is derived from an EMBL/GenBank/DDBJ whole genome shotgun (WGS) entry which is preliminary data.</text>
</comment>
<dbReference type="SUPFAM" id="SSF101478">
    <property type="entry name" value="ADP-ribosylglycohydrolase"/>
    <property type="match status" value="1"/>
</dbReference>
<keyword evidence="1" id="KW-0460">Magnesium</keyword>
<gene>
    <name evidence="2" type="ORF">EC973_008079</name>
</gene>
<dbReference type="AlphaFoldDB" id="A0A8H7BND7"/>
<feature type="binding site" evidence="1">
    <location>
        <position position="362"/>
    </location>
    <ligand>
        <name>Mg(2+)</name>
        <dbReference type="ChEBI" id="CHEBI:18420"/>
        <label>1</label>
    </ligand>
</feature>
<feature type="binding site" evidence="1">
    <location>
        <position position="84"/>
    </location>
    <ligand>
        <name>Mg(2+)</name>
        <dbReference type="ChEBI" id="CHEBI:18420"/>
        <label>1</label>
    </ligand>
</feature>
<dbReference type="InterPro" id="IPR036705">
    <property type="entry name" value="Ribosyl_crysJ1_sf"/>
</dbReference>
<proteinExistence type="predicted"/>
<sequence length="405" mass="45171">MRIPSGCSNHKKPVIIDKIKGLIFGAILGDSLGLATEGMTKKEVEEVYGQGPIRFGMDDDQDNHVPFLRDSYRALFEDNDFGDDSEQQLLVLQSIAENGGMFNYKDFAARLKDYGINGLAGLNKRPIGLNPTTRAVLERPDFLENPHQAAAEVWRSRNTLRGANGALVRSAILGIPKFWDGTTVIENTTDSCRVTHPDPRCMISCVIVSTLVARMLRGQDLEIEDELARDMSGSDSTMEEVESVTTFIDTLATDNTLMALVRAVIETNKRILTAPNTDPLFRSPETDVEQTKLYYQQLLDHCLIDPITLDRLQLDKDDSKHTFKCLSASIYAFTREIPPGRETDHFKGILMDLVMQGGEADTNASVAGALLGVRIGYGQLPSEWVIGLRRWEWLEDLVDDFCKLL</sequence>
<organism evidence="2 3">
    <name type="scientific">Apophysomyces ossiformis</name>
    <dbReference type="NCBI Taxonomy" id="679940"/>
    <lineage>
        <taxon>Eukaryota</taxon>
        <taxon>Fungi</taxon>
        <taxon>Fungi incertae sedis</taxon>
        <taxon>Mucoromycota</taxon>
        <taxon>Mucoromycotina</taxon>
        <taxon>Mucoromycetes</taxon>
        <taxon>Mucorales</taxon>
        <taxon>Mucorineae</taxon>
        <taxon>Mucoraceae</taxon>
        <taxon>Apophysomyces</taxon>
    </lineage>
</organism>
<dbReference type="PANTHER" id="PTHR16222">
    <property type="entry name" value="ADP-RIBOSYLGLYCOHYDROLASE"/>
    <property type="match status" value="1"/>
</dbReference>
<evidence type="ECO:0008006" key="4">
    <source>
        <dbReference type="Google" id="ProtNLM"/>
    </source>
</evidence>
<name>A0A8H7BND7_9FUNG</name>
<evidence type="ECO:0000256" key="1">
    <source>
        <dbReference type="PIRSR" id="PIRSR605502-1"/>
    </source>
</evidence>
<comment type="cofactor">
    <cofactor evidence="1">
        <name>Mg(2+)</name>
        <dbReference type="ChEBI" id="CHEBI:18420"/>
    </cofactor>
    <text evidence="1">Binds 2 magnesium ions per subunit.</text>
</comment>
<dbReference type="Gene3D" id="1.10.4080.10">
    <property type="entry name" value="ADP-ribosylation/Crystallin J1"/>
    <property type="match status" value="1"/>
</dbReference>
<accession>A0A8H7BND7</accession>
<dbReference type="EMBL" id="JABAYA010000066">
    <property type="protein sequence ID" value="KAF7727032.1"/>
    <property type="molecule type" value="Genomic_DNA"/>
</dbReference>
<keyword evidence="3" id="KW-1185">Reference proteome</keyword>
<feature type="binding site" evidence="1">
    <location>
        <position position="83"/>
    </location>
    <ligand>
        <name>Mg(2+)</name>
        <dbReference type="ChEBI" id="CHEBI:18420"/>
        <label>1</label>
    </ligand>
</feature>
<reference evidence="2" key="1">
    <citation type="submission" date="2020-01" db="EMBL/GenBank/DDBJ databases">
        <title>Genome Sequencing of Three Apophysomyces-Like Fungal Strains Confirms a Novel Fungal Genus in the Mucoromycota with divergent Burkholderia-like Endosymbiotic Bacteria.</title>
        <authorList>
            <person name="Stajich J.E."/>
            <person name="Macias A.M."/>
            <person name="Carter-House D."/>
            <person name="Lovett B."/>
            <person name="Kasson L.R."/>
            <person name="Berry K."/>
            <person name="Grigoriev I."/>
            <person name="Chang Y."/>
            <person name="Spatafora J."/>
            <person name="Kasson M.T."/>
        </authorList>
    </citation>
    <scope>NUCLEOTIDE SEQUENCE</scope>
    <source>
        <strain evidence="2">NRRL A-21654</strain>
    </source>
</reference>
<evidence type="ECO:0000313" key="2">
    <source>
        <dbReference type="EMBL" id="KAF7727032.1"/>
    </source>
</evidence>
<dbReference type="GO" id="GO:0046872">
    <property type="term" value="F:metal ion binding"/>
    <property type="evidence" value="ECO:0007669"/>
    <property type="project" value="UniProtKB-KW"/>
</dbReference>
<keyword evidence="1" id="KW-0479">Metal-binding</keyword>
<dbReference type="InterPro" id="IPR050792">
    <property type="entry name" value="ADP-ribosylglycohydrolase"/>
</dbReference>
<protein>
    <recommendedName>
        <fullName evidence="4">ADP-ribosylglycohydrolase</fullName>
    </recommendedName>
</protein>
<evidence type="ECO:0000313" key="3">
    <source>
        <dbReference type="Proteomes" id="UP000605846"/>
    </source>
</evidence>
<dbReference type="OrthoDB" id="2021138at2759"/>
<dbReference type="Proteomes" id="UP000605846">
    <property type="component" value="Unassembled WGS sequence"/>
</dbReference>
<dbReference type="InterPro" id="IPR005502">
    <property type="entry name" value="Ribosyl_crysJ1"/>
</dbReference>
<feature type="binding site" evidence="1">
    <location>
        <position position="361"/>
    </location>
    <ligand>
        <name>Mg(2+)</name>
        <dbReference type="ChEBI" id="CHEBI:18420"/>
        <label>1</label>
    </ligand>
</feature>